<evidence type="ECO:0000256" key="1">
    <source>
        <dbReference type="SAM" id="MobiDB-lite"/>
    </source>
</evidence>
<dbReference type="AlphaFoldDB" id="A0A2M8ETR4"/>
<dbReference type="InterPro" id="IPR015797">
    <property type="entry name" value="NUDIX_hydrolase-like_dom_sf"/>
</dbReference>
<sequence length="57" mass="6540">MSDQNLILVDEKNNPSGKYAPKRLCHSGKGLTHLAFTLLILNNKNEVLLQDRKHLLW</sequence>
<keyword evidence="2" id="KW-0413">Isomerase</keyword>
<comment type="caution">
    <text evidence="2">The sequence shown here is derived from an EMBL/GenBank/DDBJ whole genome shotgun (WGS) entry which is preliminary data.</text>
</comment>
<protein>
    <submittedName>
        <fullName evidence="2">Isopentenyl-diphosphate delta-isomerase</fullName>
    </submittedName>
</protein>
<name>A0A2M8ETR4_9BACT</name>
<evidence type="ECO:0000313" key="2">
    <source>
        <dbReference type="EMBL" id="PJC28466.1"/>
    </source>
</evidence>
<evidence type="ECO:0000313" key="3">
    <source>
        <dbReference type="Proteomes" id="UP000230885"/>
    </source>
</evidence>
<proteinExistence type="predicted"/>
<dbReference type="SUPFAM" id="SSF55811">
    <property type="entry name" value="Nudix"/>
    <property type="match status" value="1"/>
</dbReference>
<feature type="region of interest" description="Disordered" evidence="1">
    <location>
        <begin position="1"/>
        <end position="20"/>
    </location>
</feature>
<gene>
    <name evidence="2" type="ORF">CO053_04415</name>
</gene>
<feature type="non-terminal residue" evidence="2">
    <location>
        <position position="57"/>
    </location>
</feature>
<organism evidence="2 3">
    <name type="scientific">Candidatus Shapirobacteria bacterium CG_4_9_14_0_2_um_filter_40_11</name>
    <dbReference type="NCBI Taxonomy" id="1974876"/>
    <lineage>
        <taxon>Bacteria</taxon>
        <taxon>Candidatus Shapironibacteriota</taxon>
    </lineage>
</organism>
<dbReference type="GO" id="GO:0016853">
    <property type="term" value="F:isomerase activity"/>
    <property type="evidence" value="ECO:0007669"/>
    <property type="project" value="UniProtKB-KW"/>
</dbReference>
<accession>A0A2M8ETR4</accession>
<reference evidence="3" key="1">
    <citation type="submission" date="2017-09" db="EMBL/GenBank/DDBJ databases">
        <title>Depth-based differentiation of microbial function through sediment-hosted aquifers and enrichment of novel symbionts in the deep terrestrial subsurface.</title>
        <authorList>
            <person name="Probst A.J."/>
            <person name="Ladd B."/>
            <person name="Jarett J.K."/>
            <person name="Geller-Mcgrath D.E."/>
            <person name="Sieber C.M.K."/>
            <person name="Emerson J.B."/>
            <person name="Anantharaman K."/>
            <person name="Thomas B.C."/>
            <person name="Malmstrom R."/>
            <person name="Stieglmeier M."/>
            <person name="Klingl A."/>
            <person name="Woyke T."/>
            <person name="Ryan C.M."/>
            <person name="Banfield J.F."/>
        </authorList>
    </citation>
    <scope>NUCLEOTIDE SEQUENCE [LARGE SCALE GENOMIC DNA]</scope>
</reference>
<dbReference type="Gene3D" id="3.90.79.10">
    <property type="entry name" value="Nucleoside Triphosphate Pyrophosphohydrolase"/>
    <property type="match status" value="1"/>
</dbReference>
<dbReference type="Proteomes" id="UP000230885">
    <property type="component" value="Unassembled WGS sequence"/>
</dbReference>
<dbReference type="EMBL" id="PFSE01000067">
    <property type="protein sequence ID" value="PJC28466.1"/>
    <property type="molecule type" value="Genomic_DNA"/>
</dbReference>